<evidence type="ECO:0000256" key="1">
    <source>
        <dbReference type="SAM" id="MobiDB-lite"/>
    </source>
</evidence>
<protein>
    <submittedName>
        <fullName evidence="2">Uncharacterized protein</fullName>
    </submittedName>
</protein>
<feature type="region of interest" description="Disordered" evidence="1">
    <location>
        <begin position="469"/>
        <end position="508"/>
    </location>
</feature>
<evidence type="ECO:0000313" key="3">
    <source>
        <dbReference type="Proteomes" id="UP000320762"/>
    </source>
</evidence>
<comment type="caution">
    <text evidence="2">The sequence shown here is derived from an EMBL/GenBank/DDBJ whole genome shotgun (WGS) entry which is preliminary data.</text>
</comment>
<proteinExistence type="predicted"/>
<sequence>MDVWTQTNPVASYTDYAPHIRHPWLAKPCMKRQHSSSPSDTESNDNERRLKRRKYTNFERGFSRLSLGGPLRNSSPSAGSSSAHSSVPEITEIELPHTDVPIDGDGTTPMDLDTPRVEVDGSLFPTPTPTPVYPLTVKPTSVEEPGFKSPSLTLPAPDVHMKGMHSYEVGRDRIVITDLDTSSDEEDLATNETDGIDTSSITVSPALLQRLRQRQFEQTPIPLTPGPSQALVLFKPSPPFRRHRLPSPADSDIIDADDSIVLSDLVRTGEQSRLRRRGAMRLDHGMYSHSQPTARGAAPADEMDEGTTGSSSDRAHMRFPLRRYSSVGPADDYRYRLYCYGCQLQDTADPQPSWVEGSCTTYEPSPLPLYPTPPHSAAPGSHTTKGALSCGALIHAQAAPRHRLRVWTAKCEASDVVVPMDPEYFDSAASAKIVHSPCGCVREGVGCALCGNPLGTRYKPCRSAATGLFSSSSRHPAPKPHSAAAPSAPTCPSGSDYHSPAPIPQTSSADENDMFVYTFFSSSVTSYPRFTFPPRPIDEERHTQETSSGSVDADTLDQDQTPTMMFDRFVTSSPRPASFMSTEGDPASPVNEGWNGLPAMIDPDDEDGLGGCY</sequence>
<feature type="region of interest" description="Disordered" evidence="1">
    <location>
        <begin position="286"/>
        <end position="314"/>
    </location>
</feature>
<feature type="compositionally biased region" description="Low complexity" evidence="1">
    <location>
        <begin position="74"/>
        <end position="86"/>
    </location>
</feature>
<feature type="region of interest" description="Disordered" evidence="1">
    <location>
        <begin position="531"/>
        <end position="559"/>
    </location>
</feature>
<feature type="compositionally biased region" description="Low complexity" evidence="1">
    <location>
        <begin position="470"/>
        <end position="495"/>
    </location>
</feature>
<dbReference type="OrthoDB" id="3270840at2759"/>
<name>A0A550CXU7_9AGAR</name>
<reference evidence="2 3" key="1">
    <citation type="journal article" date="2019" name="New Phytol.">
        <title>Comparative genomics reveals unique wood-decay strategies and fruiting body development in the Schizophyllaceae.</title>
        <authorList>
            <person name="Almasi E."/>
            <person name="Sahu N."/>
            <person name="Krizsan K."/>
            <person name="Balint B."/>
            <person name="Kovacs G.M."/>
            <person name="Kiss B."/>
            <person name="Cseklye J."/>
            <person name="Drula E."/>
            <person name="Henrissat B."/>
            <person name="Nagy I."/>
            <person name="Chovatia M."/>
            <person name="Adam C."/>
            <person name="LaButti K."/>
            <person name="Lipzen A."/>
            <person name="Riley R."/>
            <person name="Grigoriev I.V."/>
            <person name="Nagy L.G."/>
        </authorList>
    </citation>
    <scope>NUCLEOTIDE SEQUENCE [LARGE SCALE GENOMIC DNA]</scope>
    <source>
        <strain evidence="2 3">NL-1724</strain>
    </source>
</reference>
<feature type="region of interest" description="Disordered" evidence="1">
    <location>
        <begin position="29"/>
        <end position="87"/>
    </location>
</feature>
<evidence type="ECO:0000313" key="2">
    <source>
        <dbReference type="EMBL" id="TRM69624.1"/>
    </source>
</evidence>
<dbReference type="EMBL" id="VDMD01000001">
    <property type="protein sequence ID" value="TRM69624.1"/>
    <property type="molecule type" value="Genomic_DNA"/>
</dbReference>
<dbReference type="AlphaFoldDB" id="A0A550CXU7"/>
<gene>
    <name evidence="2" type="ORF">BD626DRAFT_544292</name>
</gene>
<accession>A0A550CXU7</accession>
<dbReference type="STRING" id="97359.A0A550CXU7"/>
<keyword evidence="3" id="KW-1185">Reference proteome</keyword>
<organism evidence="2 3">
    <name type="scientific">Schizophyllum amplum</name>
    <dbReference type="NCBI Taxonomy" id="97359"/>
    <lineage>
        <taxon>Eukaryota</taxon>
        <taxon>Fungi</taxon>
        <taxon>Dikarya</taxon>
        <taxon>Basidiomycota</taxon>
        <taxon>Agaricomycotina</taxon>
        <taxon>Agaricomycetes</taxon>
        <taxon>Agaricomycetidae</taxon>
        <taxon>Agaricales</taxon>
        <taxon>Schizophyllaceae</taxon>
        <taxon>Schizophyllum</taxon>
    </lineage>
</organism>
<dbReference type="Proteomes" id="UP000320762">
    <property type="component" value="Unassembled WGS sequence"/>
</dbReference>